<comment type="caution">
    <text evidence="8">The sequence shown here is derived from an EMBL/GenBank/DDBJ whole genome shotgun (WGS) entry which is preliminary data.</text>
</comment>
<feature type="transmembrane region" description="Helical" evidence="6">
    <location>
        <begin position="100"/>
        <end position="119"/>
    </location>
</feature>
<dbReference type="Gene3D" id="1.20.1250.20">
    <property type="entry name" value="MFS general substrate transporter like domains"/>
    <property type="match status" value="2"/>
</dbReference>
<keyword evidence="4 6" id="KW-0472">Membrane</keyword>
<reference evidence="8 9" key="1">
    <citation type="submission" date="2023-01" db="EMBL/GenBank/DDBJ databases">
        <title>Analysis of 21 Apiospora genomes using comparative genomics revels a genus with tremendous synthesis potential of carbohydrate active enzymes and secondary metabolites.</title>
        <authorList>
            <person name="Sorensen T."/>
        </authorList>
    </citation>
    <scope>NUCLEOTIDE SEQUENCE [LARGE SCALE GENOMIC DNA]</scope>
    <source>
        <strain evidence="8 9">CBS 33761</strain>
    </source>
</reference>
<feature type="transmembrane region" description="Helical" evidence="6">
    <location>
        <begin position="69"/>
        <end position="88"/>
    </location>
</feature>
<gene>
    <name evidence="8" type="ORF">PG993_013109</name>
</gene>
<dbReference type="PANTHER" id="PTHR23501">
    <property type="entry name" value="MAJOR FACILITATOR SUPERFAMILY"/>
    <property type="match status" value="1"/>
</dbReference>
<protein>
    <recommendedName>
        <fullName evidence="7">Major facilitator superfamily (MFS) profile domain-containing protein</fullName>
    </recommendedName>
</protein>
<feature type="transmembrane region" description="Helical" evidence="6">
    <location>
        <begin position="402"/>
        <end position="425"/>
    </location>
</feature>
<evidence type="ECO:0000256" key="6">
    <source>
        <dbReference type="SAM" id="Phobius"/>
    </source>
</evidence>
<feature type="transmembrane region" description="Helical" evidence="6">
    <location>
        <begin position="32"/>
        <end position="49"/>
    </location>
</feature>
<evidence type="ECO:0000256" key="2">
    <source>
        <dbReference type="ARBA" id="ARBA00022692"/>
    </source>
</evidence>
<dbReference type="Proteomes" id="UP001444661">
    <property type="component" value="Unassembled WGS sequence"/>
</dbReference>
<dbReference type="InterPro" id="IPR011701">
    <property type="entry name" value="MFS"/>
</dbReference>
<feature type="transmembrane region" description="Helical" evidence="6">
    <location>
        <begin position="446"/>
        <end position="464"/>
    </location>
</feature>
<dbReference type="PROSITE" id="PS50850">
    <property type="entry name" value="MFS"/>
    <property type="match status" value="1"/>
</dbReference>
<evidence type="ECO:0000256" key="5">
    <source>
        <dbReference type="SAM" id="MobiDB-lite"/>
    </source>
</evidence>
<feature type="transmembrane region" description="Helical" evidence="6">
    <location>
        <begin position="303"/>
        <end position="323"/>
    </location>
</feature>
<keyword evidence="3 6" id="KW-1133">Transmembrane helix</keyword>
<evidence type="ECO:0000256" key="4">
    <source>
        <dbReference type="ARBA" id="ARBA00023136"/>
    </source>
</evidence>
<accession>A0ABR1RXV9</accession>
<feature type="transmembrane region" description="Helical" evidence="6">
    <location>
        <begin position="188"/>
        <end position="210"/>
    </location>
</feature>
<keyword evidence="2 6" id="KW-0812">Transmembrane</keyword>
<evidence type="ECO:0000256" key="1">
    <source>
        <dbReference type="ARBA" id="ARBA00004141"/>
    </source>
</evidence>
<sequence>MTSTTAKDHGRVQAAAERALTDQTNLLSRARLLTVFAVLSLSLLISFVDQNGIGVTLPTIAADLDAGDTISWAGTASLIANTTFAMLYGRLSDIFGRKAVFLGAVALLSIAALLCGFAQNAASFYVFRALAGIGGGGVSNLAMIIVSDIVTLERRGKYQGFIGSCVGLGNIIGPFLAAAFISSPRTTWRAFFWTTAPLAALMGGIGWFLIPGIPTPSASPQQKAQKQSKVKIREGMRRIDWAGVATSSIAVVFLLIPISGGGAYFPWNSPMVISMLVIGVLSLGLFVFVEWRVARLPMMPLEIFRNPVITIMLAQSFFFGAVYQSYLYYLPMYLQNARRYSVLASAAFTAALVAAQSIFSVAGGQYIARTKRYGEVIWFGFGSWTLGSCLTLLYTATTPTGLIVLPLLFVGAGVGCIFQPTLVAFQAHVTKSKRAVIIANRNFFRCGGGACGLAVSGAVLQAALRANLPDRYAYLAEKGTYSLPQGIPLSAADEGTLSQAYVAASRAVFILQIPLIGLCLLGCAFIRDRGLQPLKDDSDGAGEIKEEFDASVDELGRQQQQQRQPGEKTNSGVPVDGSNRGNSVWVQVENRH</sequence>
<feature type="domain" description="Major facilitator superfamily (MFS) profile" evidence="7">
    <location>
        <begin position="35"/>
        <end position="531"/>
    </location>
</feature>
<feature type="transmembrane region" description="Helical" evidence="6">
    <location>
        <begin position="241"/>
        <end position="265"/>
    </location>
</feature>
<evidence type="ECO:0000313" key="9">
    <source>
        <dbReference type="Proteomes" id="UP001444661"/>
    </source>
</evidence>
<dbReference type="InterPro" id="IPR036259">
    <property type="entry name" value="MFS_trans_sf"/>
</dbReference>
<organism evidence="8 9">
    <name type="scientific">Apiospora rasikravindrae</name>
    <dbReference type="NCBI Taxonomy" id="990691"/>
    <lineage>
        <taxon>Eukaryota</taxon>
        <taxon>Fungi</taxon>
        <taxon>Dikarya</taxon>
        <taxon>Ascomycota</taxon>
        <taxon>Pezizomycotina</taxon>
        <taxon>Sordariomycetes</taxon>
        <taxon>Xylariomycetidae</taxon>
        <taxon>Amphisphaeriales</taxon>
        <taxon>Apiosporaceae</taxon>
        <taxon>Apiospora</taxon>
    </lineage>
</organism>
<dbReference type="Pfam" id="PF07690">
    <property type="entry name" value="MFS_1"/>
    <property type="match status" value="1"/>
</dbReference>
<comment type="subcellular location">
    <subcellularLocation>
        <location evidence="1">Membrane</location>
        <topology evidence="1">Multi-pass membrane protein</topology>
    </subcellularLocation>
</comment>
<proteinExistence type="predicted"/>
<dbReference type="EMBL" id="JAQQWK010000012">
    <property type="protein sequence ID" value="KAK8022342.1"/>
    <property type="molecule type" value="Genomic_DNA"/>
</dbReference>
<evidence type="ECO:0000256" key="3">
    <source>
        <dbReference type="ARBA" id="ARBA00022989"/>
    </source>
</evidence>
<feature type="transmembrane region" description="Helical" evidence="6">
    <location>
        <begin position="271"/>
        <end position="291"/>
    </location>
</feature>
<keyword evidence="9" id="KW-1185">Reference proteome</keyword>
<evidence type="ECO:0000313" key="8">
    <source>
        <dbReference type="EMBL" id="KAK8022342.1"/>
    </source>
</evidence>
<evidence type="ECO:0000259" key="7">
    <source>
        <dbReference type="PROSITE" id="PS50850"/>
    </source>
</evidence>
<feature type="region of interest" description="Disordered" evidence="5">
    <location>
        <begin position="545"/>
        <end position="592"/>
    </location>
</feature>
<dbReference type="InterPro" id="IPR020846">
    <property type="entry name" value="MFS_dom"/>
</dbReference>
<dbReference type="PANTHER" id="PTHR23501:SF78">
    <property type="entry name" value="MAJOR FACILITATOR SUPERFAMILY (MFS) PROFILE DOMAIN-CONTAINING PROTEIN-RELATED"/>
    <property type="match status" value="1"/>
</dbReference>
<feature type="transmembrane region" description="Helical" evidence="6">
    <location>
        <begin position="507"/>
        <end position="526"/>
    </location>
</feature>
<feature type="transmembrane region" description="Helical" evidence="6">
    <location>
        <begin position="158"/>
        <end position="182"/>
    </location>
</feature>
<name>A0ABR1RXV9_9PEZI</name>
<feature type="transmembrane region" description="Helical" evidence="6">
    <location>
        <begin position="125"/>
        <end position="146"/>
    </location>
</feature>
<dbReference type="SUPFAM" id="SSF103473">
    <property type="entry name" value="MFS general substrate transporter"/>
    <property type="match status" value="1"/>
</dbReference>
<feature type="transmembrane region" description="Helical" evidence="6">
    <location>
        <begin position="376"/>
        <end position="396"/>
    </location>
</feature>
<feature type="transmembrane region" description="Helical" evidence="6">
    <location>
        <begin position="343"/>
        <end position="364"/>
    </location>
</feature>